<dbReference type="AlphaFoldDB" id="A0AAW3SUV7"/>
<dbReference type="PRINTS" id="PR00039">
    <property type="entry name" value="HTHLYSR"/>
</dbReference>
<dbReference type="InterPro" id="IPR036388">
    <property type="entry name" value="WH-like_DNA-bd_sf"/>
</dbReference>
<dbReference type="Gene3D" id="1.10.10.10">
    <property type="entry name" value="Winged helix-like DNA-binding domain superfamily/Winged helix DNA-binding domain"/>
    <property type="match status" value="1"/>
</dbReference>
<evidence type="ECO:0000259" key="5">
    <source>
        <dbReference type="PROSITE" id="PS50931"/>
    </source>
</evidence>
<gene>
    <name evidence="6" type="ORF">H2Y57_06995</name>
</gene>
<evidence type="ECO:0000256" key="2">
    <source>
        <dbReference type="ARBA" id="ARBA00023015"/>
    </source>
</evidence>
<dbReference type="PANTHER" id="PTHR30537:SF1">
    <property type="entry name" value="HTH-TYPE TRANSCRIPTIONAL REGULATOR PGRR"/>
    <property type="match status" value="1"/>
</dbReference>
<dbReference type="GO" id="GO:0043565">
    <property type="term" value="F:sequence-specific DNA binding"/>
    <property type="evidence" value="ECO:0007669"/>
    <property type="project" value="TreeGrafter"/>
</dbReference>
<evidence type="ECO:0000256" key="4">
    <source>
        <dbReference type="ARBA" id="ARBA00023163"/>
    </source>
</evidence>
<dbReference type="EMBL" id="JACERJ010000002">
    <property type="protein sequence ID" value="MBA5203435.1"/>
    <property type="molecule type" value="Genomic_DNA"/>
</dbReference>
<dbReference type="SUPFAM" id="SSF46785">
    <property type="entry name" value="Winged helix' DNA-binding domain"/>
    <property type="match status" value="1"/>
</dbReference>
<evidence type="ECO:0000313" key="7">
    <source>
        <dbReference type="Proteomes" id="UP000557749"/>
    </source>
</evidence>
<dbReference type="InterPro" id="IPR058163">
    <property type="entry name" value="LysR-type_TF_proteobact-type"/>
</dbReference>
<dbReference type="InterPro" id="IPR036390">
    <property type="entry name" value="WH_DNA-bd_sf"/>
</dbReference>
<dbReference type="Pfam" id="PF00126">
    <property type="entry name" value="HTH_1"/>
    <property type="match status" value="1"/>
</dbReference>
<protein>
    <submittedName>
        <fullName evidence="6">LysR family transcriptional regulator</fullName>
    </submittedName>
</protein>
<dbReference type="Proteomes" id="UP000557749">
    <property type="component" value="Unassembled WGS sequence"/>
</dbReference>
<keyword evidence="4" id="KW-0804">Transcription</keyword>
<comment type="similarity">
    <text evidence="1">Belongs to the LysR transcriptional regulatory family.</text>
</comment>
<dbReference type="PANTHER" id="PTHR30537">
    <property type="entry name" value="HTH-TYPE TRANSCRIPTIONAL REGULATOR"/>
    <property type="match status" value="1"/>
</dbReference>
<dbReference type="GO" id="GO:0003700">
    <property type="term" value="F:DNA-binding transcription factor activity"/>
    <property type="evidence" value="ECO:0007669"/>
    <property type="project" value="InterPro"/>
</dbReference>
<evidence type="ECO:0000313" key="6">
    <source>
        <dbReference type="EMBL" id="MBA5203435.1"/>
    </source>
</evidence>
<organism evidence="6 7">
    <name type="scientific">Pectobacterium aroidearum</name>
    <dbReference type="NCBI Taxonomy" id="1201031"/>
    <lineage>
        <taxon>Bacteria</taxon>
        <taxon>Pseudomonadati</taxon>
        <taxon>Pseudomonadota</taxon>
        <taxon>Gammaproteobacteria</taxon>
        <taxon>Enterobacterales</taxon>
        <taxon>Pectobacteriaceae</taxon>
        <taxon>Pectobacterium</taxon>
    </lineage>
</organism>
<reference evidence="6 7" key="1">
    <citation type="submission" date="2020-07" db="EMBL/GenBank/DDBJ databases">
        <title>Characterization of Pectobacterium aroidearum strains causing soft rot on Amorphophallus konjac.</title>
        <authorList>
            <person name="Xie H."/>
        </authorList>
    </citation>
    <scope>NUCLEOTIDE SEQUENCE [LARGE SCALE GENOMIC DNA]</scope>
    <source>
        <strain evidence="6 7">MY7</strain>
    </source>
</reference>
<keyword evidence="3" id="KW-0238">DNA-binding</keyword>
<dbReference type="InterPro" id="IPR000847">
    <property type="entry name" value="LysR_HTH_N"/>
</dbReference>
<proteinExistence type="inferred from homology"/>
<dbReference type="RefSeq" id="WP_181844811.1">
    <property type="nucleotide sequence ID" value="NZ_JACERJ010000002.1"/>
</dbReference>
<name>A0AAW3SUV7_9GAMM</name>
<evidence type="ECO:0000256" key="3">
    <source>
        <dbReference type="ARBA" id="ARBA00023125"/>
    </source>
</evidence>
<keyword evidence="2" id="KW-0805">Transcription regulation</keyword>
<evidence type="ECO:0000256" key="1">
    <source>
        <dbReference type="ARBA" id="ARBA00009437"/>
    </source>
</evidence>
<accession>A0AAW3SUV7</accession>
<sequence length="119" mass="12964">MAFAVIAEEKSFTRAANRFAVSSSALSHAIRLLEERLGVKLLNRTILSVAPTAAGERLIAHLPPVLQDIRKGLEELADEYAGPSGHVRIKSHHSAATLYIAPKLRALLYSGNIQPSLWI</sequence>
<dbReference type="FunFam" id="1.10.10.10:FF:000001">
    <property type="entry name" value="LysR family transcriptional regulator"/>
    <property type="match status" value="1"/>
</dbReference>
<comment type="caution">
    <text evidence="6">The sequence shown here is derived from an EMBL/GenBank/DDBJ whole genome shotgun (WGS) entry which is preliminary data.</text>
</comment>
<dbReference type="GO" id="GO:0006351">
    <property type="term" value="P:DNA-templated transcription"/>
    <property type="evidence" value="ECO:0007669"/>
    <property type="project" value="TreeGrafter"/>
</dbReference>
<feature type="domain" description="HTH lysR-type" evidence="5">
    <location>
        <begin position="1"/>
        <end position="52"/>
    </location>
</feature>
<dbReference type="PROSITE" id="PS50931">
    <property type="entry name" value="HTH_LYSR"/>
    <property type="match status" value="1"/>
</dbReference>